<evidence type="ECO:0000256" key="10">
    <source>
        <dbReference type="SAM" id="Phobius"/>
    </source>
</evidence>
<keyword evidence="10" id="KW-1133">Transmembrane helix</keyword>
<keyword evidence="3 8" id="KW-0349">Heme</keyword>
<proteinExistence type="inferred from homology"/>
<keyword evidence="10" id="KW-0472">Membrane</keyword>
<evidence type="ECO:0000313" key="11">
    <source>
        <dbReference type="EMBL" id="CAI9274372.1"/>
    </source>
</evidence>
<dbReference type="PRINTS" id="PR00385">
    <property type="entry name" value="P450"/>
</dbReference>
<dbReference type="FunFam" id="1.10.630.10:FF:000126">
    <property type="entry name" value="Predicted protein"/>
    <property type="match status" value="1"/>
</dbReference>
<reference evidence="11" key="1">
    <citation type="submission" date="2023-04" db="EMBL/GenBank/DDBJ databases">
        <authorList>
            <person name="Vijverberg K."/>
            <person name="Xiong W."/>
            <person name="Schranz E."/>
        </authorList>
    </citation>
    <scope>NUCLEOTIDE SEQUENCE</scope>
</reference>
<dbReference type="SUPFAM" id="SSF48264">
    <property type="entry name" value="Cytochrome P450"/>
    <property type="match status" value="1"/>
</dbReference>
<gene>
    <name evidence="11" type="ORF">LSALG_LOCUS14455</name>
</gene>
<evidence type="ECO:0000256" key="6">
    <source>
        <dbReference type="ARBA" id="ARBA00023004"/>
    </source>
</evidence>
<name>A0AA35YI75_LACSI</name>
<dbReference type="InterPro" id="IPR002401">
    <property type="entry name" value="Cyt_P450_E_grp-I"/>
</dbReference>
<dbReference type="InterPro" id="IPR036396">
    <property type="entry name" value="Cyt_P450_sf"/>
</dbReference>
<keyword evidence="10" id="KW-0812">Transmembrane</keyword>
<dbReference type="Gene3D" id="1.10.630.10">
    <property type="entry name" value="Cytochrome P450"/>
    <property type="match status" value="1"/>
</dbReference>
<comment type="cofactor">
    <cofactor evidence="1 8">
        <name>heme</name>
        <dbReference type="ChEBI" id="CHEBI:30413"/>
    </cofactor>
</comment>
<evidence type="ECO:0000256" key="2">
    <source>
        <dbReference type="ARBA" id="ARBA00010617"/>
    </source>
</evidence>
<dbReference type="EMBL" id="OX465079">
    <property type="protein sequence ID" value="CAI9274372.1"/>
    <property type="molecule type" value="Genomic_DNA"/>
</dbReference>
<dbReference type="Pfam" id="PF00067">
    <property type="entry name" value="p450"/>
    <property type="match status" value="1"/>
</dbReference>
<protein>
    <recommendedName>
        <fullName evidence="13">Cytochrome P450</fullName>
    </recommendedName>
</protein>
<dbReference type="InterPro" id="IPR001128">
    <property type="entry name" value="Cyt_P450"/>
</dbReference>
<keyword evidence="7 9" id="KW-0503">Monooxygenase</keyword>
<evidence type="ECO:0000256" key="5">
    <source>
        <dbReference type="ARBA" id="ARBA00023002"/>
    </source>
</evidence>
<evidence type="ECO:0000256" key="8">
    <source>
        <dbReference type="PIRSR" id="PIRSR602401-1"/>
    </source>
</evidence>
<evidence type="ECO:0000256" key="3">
    <source>
        <dbReference type="ARBA" id="ARBA00022617"/>
    </source>
</evidence>
<evidence type="ECO:0000313" key="12">
    <source>
        <dbReference type="Proteomes" id="UP001177003"/>
    </source>
</evidence>
<dbReference type="GO" id="GO:0020037">
    <property type="term" value="F:heme binding"/>
    <property type="evidence" value="ECO:0007669"/>
    <property type="project" value="InterPro"/>
</dbReference>
<comment type="similarity">
    <text evidence="2 9">Belongs to the cytochrome P450 family.</text>
</comment>
<dbReference type="PANTHER" id="PTHR47950:SF42">
    <property type="entry name" value="GERANIOL 8-HYDROXYLASE"/>
    <property type="match status" value="1"/>
</dbReference>
<dbReference type="PRINTS" id="PR00463">
    <property type="entry name" value="EP450I"/>
</dbReference>
<evidence type="ECO:0000256" key="7">
    <source>
        <dbReference type="ARBA" id="ARBA00023033"/>
    </source>
</evidence>
<dbReference type="GO" id="GO:0005506">
    <property type="term" value="F:iron ion binding"/>
    <property type="evidence" value="ECO:0007669"/>
    <property type="project" value="InterPro"/>
</dbReference>
<dbReference type="CDD" id="cd11073">
    <property type="entry name" value="CYP76-like"/>
    <property type="match status" value="1"/>
</dbReference>
<dbReference type="GO" id="GO:0004497">
    <property type="term" value="F:monooxygenase activity"/>
    <property type="evidence" value="ECO:0007669"/>
    <property type="project" value="UniProtKB-KW"/>
</dbReference>
<keyword evidence="12" id="KW-1185">Reference proteome</keyword>
<sequence length="500" mass="56895">MEAMDFLFLVLSATIFFFLLFHSIDHHRRRRLPPGPAGLPIIGNLLDIGPQPHESLAKLSQKHGPLMTIRLGSVTTVVASTPDAAKEILQRNDEACSGRIIPDAVTALDNHDAAVIWIPANYQWRTIRKAIKRYFTNQLKLDIVRDLRQNVMEGMLDFLRESGRKKVAVDIGKLAFAVALNQMSNTCLSRNLTSYESDDIGGFNSAVKTLMEVDGRFNIADIFPVLKPLDPQDIRRQAKASYDWFNQVTEGFIRERLKHRESNKLSRFGDTLDSLLDYSEDHEADFNLTHIKILLVDLFIAGTETNSSTIAWAMTELLLNPHIFSRLREEISTIVGEDGKIQEAKILDLPFLQAVIKETLRLHLPVPLLVPHKTESEVKLGEYMIPKNTRILVNAWSIARDPIYWENPLTFNPERFFENEQIEYKGKHFKFIPFGSGRRMCPGISFAHRVVSLTVASFVYHFDWKLPHTKEEMDMNTIFGLTLLRATPLVAIPLPINLGT</sequence>
<dbReference type="AlphaFoldDB" id="A0AA35YI75"/>
<accession>A0AA35YI75</accession>
<keyword evidence="4 8" id="KW-0479">Metal-binding</keyword>
<evidence type="ECO:0008006" key="13">
    <source>
        <dbReference type="Google" id="ProtNLM"/>
    </source>
</evidence>
<feature type="binding site" description="axial binding residue" evidence="8">
    <location>
        <position position="441"/>
    </location>
    <ligand>
        <name>heme</name>
        <dbReference type="ChEBI" id="CHEBI:30413"/>
    </ligand>
    <ligandPart>
        <name>Fe</name>
        <dbReference type="ChEBI" id="CHEBI:18248"/>
    </ligandPart>
</feature>
<dbReference type="InterPro" id="IPR017972">
    <property type="entry name" value="Cyt_P450_CS"/>
</dbReference>
<evidence type="ECO:0000256" key="1">
    <source>
        <dbReference type="ARBA" id="ARBA00001971"/>
    </source>
</evidence>
<organism evidence="11 12">
    <name type="scientific">Lactuca saligna</name>
    <name type="common">Willowleaf lettuce</name>
    <dbReference type="NCBI Taxonomy" id="75948"/>
    <lineage>
        <taxon>Eukaryota</taxon>
        <taxon>Viridiplantae</taxon>
        <taxon>Streptophyta</taxon>
        <taxon>Embryophyta</taxon>
        <taxon>Tracheophyta</taxon>
        <taxon>Spermatophyta</taxon>
        <taxon>Magnoliopsida</taxon>
        <taxon>eudicotyledons</taxon>
        <taxon>Gunneridae</taxon>
        <taxon>Pentapetalae</taxon>
        <taxon>asterids</taxon>
        <taxon>campanulids</taxon>
        <taxon>Asterales</taxon>
        <taxon>Asteraceae</taxon>
        <taxon>Cichorioideae</taxon>
        <taxon>Cichorieae</taxon>
        <taxon>Lactucinae</taxon>
        <taxon>Lactuca</taxon>
    </lineage>
</organism>
<dbReference type="PANTHER" id="PTHR47950">
    <property type="entry name" value="CYTOCHROME P450, FAMILY 76, SUBFAMILY C, POLYPEPTIDE 5-RELATED"/>
    <property type="match status" value="1"/>
</dbReference>
<dbReference type="PROSITE" id="PS00086">
    <property type="entry name" value="CYTOCHROME_P450"/>
    <property type="match status" value="1"/>
</dbReference>
<keyword evidence="5 9" id="KW-0560">Oxidoreductase</keyword>
<keyword evidence="6 8" id="KW-0408">Iron</keyword>
<dbReference type="Proteomes" id="UP001177003">
    <property type="component" value="Chromosome 3"/>
</dbReference>
<evidence type="ECO:0000256" key="9">
    <source>
        <dbReference type="RuleBase" id="RU000461"/>
    </source>
</evidence>
<feature type="transmembrane region" description="Helical" evidence="10">
    <location>
        <begin position="6"/>
        <end position="24"/>
    </location>
</feature>
<dbReference type="GO" id="GO:0016705">
    <property type="term" value="F:oxidoreductase activity, acting on paired donors, with incorporation or reduction of molecular oxygen"/>
    <property type="evidence" value="ECO:0007669"/>
    <property type="project" value="InterPro"/>
</dbReference>
<evidence type="ECO:0000256" key="4">
    <source>
        <dbReference type="ARBA" id="ARBA00022723"/>
    </source>
</evidence>